<feature type="repeat" description="WD" evidence="3">
    <location>
        <begin position="419"/>
        <end position="460"/>
    </location>
</feature>
<evidence type="ECO:0000256" key="1">
    <source>
        <dbReference type="ARBA" id="ARBA00022574"/>
    </source>
</evidence>
<dbReference type="EMBL" id="CAIIXF020000001">
    <property type="protein sequence ID" value="CAH1774349.1"/>
    <property type="molecule type" value="Genomic_DNA"/>
</dbReference>
<evidence type="ECO:0000313" key="6">
    <source>
        <dbReference type="Proteomes" id="UP000749559"/>
    </source>
</evidence>
<evidence type="ECO:0000313" key="5">
    <source>
        <dbReference type="EMBL" id="CAH1774349.1"/>
    </source>
</evidence>
<feature type="repeat" description="WD" evidence="3">
    <location>
        <begin position="461"/>
        <end position="502"/>
    </location>
</feature>
<dbReference type="FunFam" id="2.130.10.10:FF:001413">
    <property type="entry name" value="sperm-associated antigen 16 protein"/>
    <property type="match status" value="1"/>
</dbReference>
<dbReference type="PANTHER" id="PTHR14604:SF3">
    <property type="entry name" value="SPERM-ASSOCIATED ANTIGEN 16 PROTEIN"/>
    <property type="match status" value="1"/>
</dbReference>
<organism evidence="5 6">
    <name type="scientific">Owenia fusiformis</name>
    <name type="common">Polychaete worm</name>
    <dbReference type="NCBI Taxonomy" id="6347"/>
    <lineage>
        <taxon>Eukaryota</taxon>
        <taxon>Metazoa</taxon>
        <taxon>Spiralia</taxon>
        <taxon>Lophotrochozoa</taxon>
        <taxon>Annelida</taxon>
        <taxon>Polychaeta</taxon>
        <taxon>Sedentaria</taxon>
        <taxon>Canalipalpata</taxon>
        <taxon>Sabellida</taxon>
        <taxon>Oweniida</taxon>
        <taxon>Oweniidae</taxon>
        <taxon>Owenia</taxon>
    </lineage>
</organism>
<dbReference type="FunFam" id="2.130.10.10:FF:000787">
    <property type="entry name" value="sperm-associated antigen 16 protein"/>
    <property type="match status" value="1"/>
</dbReference>
<feature type="repeat" description="WD" evidence="3">
    <location>
        <begin position="335"/>
        <end position="376"/>
    </location>
</feature>
<evidence type="ECO:0008006" key="7">
    <source>
        <dbReference type="Google" id="ProtNLM"/>
    </source>
</evidence>
<proteinExistence type="predicted"/>
<feature type="repeat" description="WD" evidence="3">
    <location>
        <begin position="586"/>
        <end position="618"/>
    </location>
</feature>
<accession>A0A8S4MZQ3</accession>
<dbReference type="InterPro" id="IPR020472">
    <property type="entry name" value="WD40_PAC1"/>
</dbReference>
<keyword evidence="6" id="KW-1185">Reference proteome</keyword>
<dbReference type="PRINTS" id="PR00320">
    <property type="entry name" value="GPROTEINBRPT"/>
</dbReference>
<dbReference type="Pfam" id="PF00400">
    <property type="entry name" value="WD40"/>
    <property type="match status" value="7"/>
</dbReference>
<keyword evidence="1 3" id="KW-0853">WD repeat</keyword>
<evidence type="ECO:0000256" key="2">
    <source>
        <dbReference type="ARBA" id="ARBA00022737"/>
    </source>
</evidence>
<comment type="caution">
    <text evidence="5">The sequence shown here is derived from an EMBL/GenBank/DDBJ whole genome shotgun (WGS) entry which is preliminary data.</text>
</comment>
<name>A0A8S4MZQ3_OWEFU</name>
<evidence type="ECO:0000256" key="3">
    <source>
        <dbReference type="PROSITE-ProRule" id="PRU00221"/>
    </source>
</evidence>
<evidence type="ECO:0000256" key="4">
    <source>
        <dbReference type="SAM" id="MobiDB-lite"/>
    </source>
</evidence>
<dbReference type="PANTHER" id="PTHR14604">
    <property type="entry name" value="WD40 REPEAT PF20"/>
    <property type="match status" value="1"/>
</dbReference>
<feature type="region of interest" description="Disordered" evidence="4">
    <location>
        <begin position="280"/>
        <end position="305"/>
    </location>
</feature>
<feature type="repeat" description="WD" evidence="3">
    <location>
        <begin position="503"/>
        <end position="544"/>
    </location>
</feature>
<dbReference type="SUPFAM" id="SSF50978">
    <property type="entry name" value="WD40 repeat-like"/>
    <property type="match status" value="1"/>
</dbReference>
<keyword evidence="2" id="KW-0677">Repeat</keyword>
<protein>
    <recommendedName>
        <fullName evidence="7">Sperm-associated antigen 16 protein</fullName>
    </recommendedName>
</protein>
<dbReference type="InterPro" id="IPR001680">
    <property type="entry name" value="WD40_rpt"/>
</dbReference>
<dbReference type="SMART" id="SM00320">
    <property type="entry name" value="WD40"/>
    <property type="match status" value="7"/>
</dbReference>
<dbReference type="PROSITE" id="PS00678">
    <property type="entry name" value="WD_REPEATS_1"/>
    <property type="match status" value="3"/>
</dbReference>
<feature type="repeat" description="WD" evidence="3">
    <location>
        <begin position="377"/>
        <end position="418"/>
    </location>
</feature>
<dbReference type="InterPro" id="IPR036322">
    <property type="entry name" value="WD40_repeat_dom_sf"/>
</dbReference>
<dbReference type="PROSITE" id="PS50082">
    <property type="entry name" value="WD_REPEATS_2"/>
    <property type="match status" value="7"/>
</dbReference>
<dbReference type="AlphaFoldDB" id="A0A8S4MZQ3"/>
<dbReference type="InterPro" id="IPR019775">
    <property type="entry name" value="WD40_repeat_CS"/>
</dbReference>
<dbReference type="GO" id="GO:0035082">
    <property type="term" value="P:axoneme assembly"/>
    <property type="evidence" value="ECO:0007669"/>
    <property type="project" value="TreeGrafter"/>
</dbReference>
<dbReference type="Gene3D" id="2.130.10.10">
    <property type="entry name" value="YVTN repeat-like/Quinoprotein amine dehydrogenase"/>
    <property type="match status" value="3"/>
</dbReference>
<dbReference type="InterPro" id="IPR050995">
    <property type="entry name" value="WD-F-box_domain-protein"/>
</dbReference>
<dbReference type="Proteomes" id="UP000749559">
    <property type="component" value="Unassembled WGS sequence"/>
</dbReference>
<dbReference type="OrthoDB" id="538223at2759"/>
<dbReference type="PROSITE" id="PS50294">
    <property type="entry name" value="WD_REPEATS_REGION"/>
    <property type="match status" value="6"/>
</dbReference>
<dbReference type="CDD" id="cd00200">
    <property type="entry name" value="WD40"/>
    <property type="match status" value="1"/>
</dbReference>
<sequence>MADENDSKFYLEHEEILDDSDDDFKYEEVPVDEELVEPDFDEDLDIAVRTIQEAEQDIKASLQKDGKEKAPVTARPEVIDDFVRNFLVKMGMGRTLDCFQTEWYELQQKGQLKEEDVGVVPDIYTRNQQLDTQVKYLRQDVDKFRDAAMKAKDTYVKLRKERDYHRMHHKRVVQEKNKLITDIKRLKKHYAAYEPTLKQLKVKYEAAMKEKMLTKLERDRAVGQVSGLQNTLKTMGDSANYTSGALNASTTRMCQKGRYELLDEEGRGPTQRSIYESRQKAMLESQKDVTQQPMPRHPDDTEFPPDTGVNPYLSQVKAPPGHLTRTGGFRLTHTFQAHSQPVSNLALHPRKQILATTSDDHTWKMWSIPSGEIIMTGEGHTDWVADCAFHPTGSRLATVSGDSTAKIWDFSKAECVHTFEDHTHAVWGCSWHSCGDFLATCSLDNTSKVWDLNSLRCRYTLRGHADSVNSIEFLPFSNTLCTCSADKTLSLWDARTGLCAQTFYGHMHSVNHVTFNLRGDTVASCDSYGIIKLWDVRTVAPMTSLDVGPHPANRVAFDPSGSIVAVASNDGSVKMYEVASGQVTSLVGHEDAAQSTIFDRNGEFLVSGGSDCTVRIWS</sequence>
<gene>
    <name evidence="5" type="ORF">OFUS_LOCUS1830</name>
</gene>
<feature type="repeat" description="WD" evidence="3">
    <location>
        <begin position="555"/>
        <end position="586"/>
    </location>
</feature>
<dbReference type="GO" id="GO:1990716">
    <property type="term" value="C:axonemal central apparatus"/>
    <property type="evidence" value="ECO:0007669"/>
    <property type="project" value="TreeGrafter"/>
</dbReference>
<reference evidence="5" key="1">
    <citation type="submission" date="2022-03" db="EMBL/GenBank/DDBJ databases">
        <authorList>
            <person name="Martin C."/>
        </authorList>
    </citation>
    <scope>NUCLEOTIDE SEQUENCE</scope>
</reference>
<dbReference type="InterPro" id="IPR015943">
    <property type="entry name" value="WD40/YVTN_repeat-like_dom_sf"/>
</dbReference>